<sequence length="221" mass="24802">MPLDSRFSYSNLSAEQRARLSRLVPSPEPKSPSFKPARKRYDSRASASQGLTSGLTKVAQQQAALLKYFKERPFDGVAATLTFRSARSPEYLTSEVAQAAIHELMKRLNKFVDRRGRNRALQVIAVQEGGTRAKDGTRLHYHLKIEIPPGMSGENFGKKVAQYWTQLRWASRDQNRVVPESDDGWLSYILKTRSKQDYANAIDWLNTQVSPLPTAECSGGG</sequence>
<gene>
    <name evidence="3" type="ORF">EER27_10960</name>
</gene>
<feature type="domain" description="Replication-associated protein ORF2/G2P" evidence="2">
    <location>
        <begin position="78"/>
        <end position="165"/>
    </location>
</feature>
<organism evidence="3 4">
    <name type="scientific">Montanilutibacter psychrotolerans</name>
    <dbReference type="NCBI Taxonomy" id="1327343"/>
    <lineage>
        <taxon>Bacteria</taxon>
        <taxon>Pseudomonadati</taxon>
        <taxon>Pseudomonadota</taxon>
        <taxon>Gammaproteobacteria</taxon>
        <taxon>Lysobacterales</taxon>
        <taxon>Lysobacteraceae</taxon>
        <taxon>Montanilutibacter</taxon>
    </lineage>
</organism>
<evidence type="ECO:0000313" key="4">
    <source>
        <dbReference type="Proteomes" id="UP000267049"/>
    </source>
</evidence>
<evidence type="ECO:0000259" key="2">
    <source>
        <dbReference type="Pfam" id="PF23343"/>
    </source>
</evidence>
<dbReference type="Pfam" id="PF23343">
    <property type="entry name" value="REP_ORF2-G2P"/>
    <property type="match status" value="1"/>
</dbReference>
<evidence type="ECO:0000313" key="3">
    <source>
        <dbReference type="EMBL" id="RNF83867.1"/>
    </source>
</evidence>
<keyword evidence="4" id="KW-1185">Reference proteome</keyword>
<dbReference type="InterPro" id="IPR056906">
    <property type="entry name" value="ORF2/G2P_dom"/>
</dbReference>
<name>A0A3M8SRC0_9GAMM</name>
<proteinExistence type="predicted"/>
<comment type="caution">
    <text evidence="3">The sequence shown here is derived from an EMBL/GenBank/DDBJ whole genome shotgun (WGS) entry which is preliminary data.</text>
</comment>
<protein>
    <recommendedName>
        <fullName evidence="2">Replication-associated protein ORF2/G2P domain-containing protein</fullName>
    </recommendedName>
</protein>
<feature type="region of interest" description="Disordered" evidence="1">
    <location>
        <begin position="1"/>
        <end position="53"/>
    </location>
</feature>
<dbReference type="EMBL" id="RIBS01000004">
    <property type="protein sequence ID" value="RNF83867.1"/>
    <property type="molecule type" value="Genomic_DNA"/>
</dbReference>
<dbReference type="Proteomes" id="UP000267049">
    <property type="component" value="Unassembled WGS sequence"/>
</dbReference>
<dbReference type="OrthoDB" id="7595563at2"/>
<reference evidence="3 4" key="1">
    <citation type="submission" date="2018-11" db="EMBL/GenBank/DDBJ databases">
        <title>Lysobacter cryohumiis sp. nov., isolated from soil in the Tianshan Mountains, Xinjiang, China.</title>
        <authorList>
            <person name="Luo Y."/>
            <person name="Sheng H."/>
        </authorList>
    </citation>
    <scope>NUCLEOTIDE SEQUENCE [LARGE SCALE GENOMIC DNA]</scope>
    <source>
        <strain evidence="3 4">ZS60</strain>
    </source>
</reference>
<evidence type="ECO:0000256" key="1">
    <source>
        <dbReference type="SAM" id="MobiDB-lite"/>
    </source>
</evidence>
<dbReference type="AlphaFoldDB" id="A0A3M8SRC0"/>
<accession>A0A3M8SRC0</accession>
<dbReference type="RefSeq" id="WP_123088124.1">
    <property type="nucleotide sequence ID" value="NZ_RIBS01000004.1"/>
</dbReference>